<dbReference type="CDD" id="cd09618">
    <property type="entry name" value="CBM9_like_2"/>
    <property type="match status" value="1"/>
</dbReference>
<feature type="domain" description="Carbohydrate-binding" evidence="1">
    <location>
        <begin position="46"/>
        <end position="193"/>
    </location>
</feature>
<proteinExistence type="predicted"/>
<dbReference type="Pfam" id="PF19313">
    <property type="entry name" value="DUF5916"/>
    <property type="match status" value="1"/>
</dbReference>
<evidence type="ECO:0000259" key="1">
    <source>
        <dbReference type="Pfam" id="PF06452"/>
    </source>
</evidence>
<feature type="domain" description="DUF5916" evidence="2">
    <location>
        <begin position="246"/>
        <end position="348"/>
    </location>
</feature>
<evidence type="ECO:0000259" key="2">
    <source>
        <dbReference type="Pfam" id="PF19313"/>
    </source>
</evidence>
<dbReference type="InterPro" id="IPR045670">
    <property type="entry name" value="DUF5916"/>
</dbReference>
<dbReference type="Pfam" id="PF06452">
    <property type="entry name" value="CBM9_1"/>
    <property type="match status" value="1"/>
</dbReference>
<gene>
    <name evidence="3" type="ORF">J2W48_003382</name>
</gene>
<accession>A0ABU1YBG4</accession>
<reference evidence="3 4" key="1">
    <citation type="submission" date="2023-07" db="EMBL/GenBank/DDBJ databases">
        <title>Sorghum-associated microbial communities from plants grown in Nebraska, USA.</title>
        <authorList>
            <person name="Schachtman D."/>
        </authorList>
    </citation>
    <scope>NUCLEOTIDE SEQUENCE [LARGE SCALE GENOMIC DNA]</scope>
    <source>
        <strain evidence="3 4">4129</strain>
    </source>
</reference>
<evidence type="ECO:0000313" key="3">
    <source>
        <dbReference type="EMBL" id="MDR7211428.1"/>
    </source>
</evidence>
<organism evidence="3 4">
    <name type="scientific">Flavobacterium piscis</name>
    <dbReference type="NCBI Taxonomy" id="1114874"/>
    <lineage>
        <taxon>Bacteria</taxon>
        <taxon>Pseudomonadati</taxon>
        <taxon>Bacteroidota</taxon>
        <taxon>Flavobacteriia</taxon>
        <taxon>Flavobacteriales</taxon>
        <taxon>Flavobacteriaceae</taxon>
        <taxon>Flavobacterium</taxon>
    </lineage>
</organism>
<keyword evidence="4" id="KW-1185">Reference proteome</keyword>
<sequence>MKKLIIITLFIISVNTFSQVALQDSLKLSIKETSVYAIKTNAIIKIDGKLTEKDWEEAQPISHFVQVEPHQGEKPKFKTIVKILYDKKNIYIGAICSDSLGKKGVRVQDFRRDFDYYQNDVFGIALDTYNNKRNATAFQTNPYSAQRDLQVFDDTVYDVDWDALWQTRSTIDENGWSCEMAIPWKTLRYPKNIKDTLAWGINFIRIARRENETVAYPGFPRSFDTYRMKYAIELKGTDPPKSSTNIQVNPYLISQIDSKKQNDKSSEKEYKTKFGGEIKWSPNAQSSLDLTFNTDFAQADADRQVNNLSRFSVFFPERRQFFLENAGLFTAGNQNIYMPFLSRKIGLDDYGNPIPIDVGARFTQKTNSYNLGALYVHQQATETAQASSNSVLLFKKNYGKQNNLGILLTNKYNQTNEDLKSFFNSSATIMGFNRITDNLNINFSVSGTKTDGDNKDDGYAANTSLNYTSNDWGMVWNTGVISKNYNPQLGFITRNDFLKNYLDIYLNKRKLSWFPKFIRSWEPGISFDFYQNRNDLNLQEGYIGIYPVYFLFNNGSKIVATYQLNWQTLTENFSPLGIEIQAGNYKYQAVNLNYRSDQSSKLSITTDFTYGGFYNGKIATYSAGIRYAPVPYFATTLNYEENQITDLGMNEQNLTTKLVTPNIRLALNPRLQLNVFYQYNTVDERSRWNSRLSWEYQPQSFVYLVFNENKTNDFRQDQTIAKISFLKQF</sequence>
<evidence type="ECO:0000313" key="4">
    <source>
        <dbReference type="Proteomes" id="UP001269081"/>
    </source>
</evidence>
<dbReference type="EMBL" id="JAVDWQ010000012">
    <property type="protein sequence ID" value="MDR7211428.1"/>
    <property type="molecule type" value="Genomic_DNA"/>
</dbReference>
<dbReference type="Proteomes" id="UP001269081">
    <property type="component" value="Unassembled WGS sequence"/>
</dbReference>
<protein>
    <recommendedName>
        <fullName evidence="5">Hydrolase</fullName>
    </recommendedName>
</protein>
<name>A0ABU1YBG4_9FLAO</name>
<dbReference type="InterPro" id="IPR010502">
    <property type="entry name" value="Carb-bd_dom_fam9"/>
</dbReference>
<evidence type="ECO:0008006" key="5">
    <source>
        <dbReference type="Google" id="ProtNLM"/>
    </source>
</evidence>
<dbReference type="Gene3D" id="2.60.40.1190">
    <property type="match status" value="1"/>
</dbReference>
<dbReference type="SUPFAM" id="SSF49344">
    <property type="entry name" value="CBD9-like"/>
    <property type="match status" value="1"/>
</dbReference>
<dbReference type="RefSeq" id="WP_310282786.1">
    <property type="nucleotide sequence ID" value="NZ_JAVDWQ010000012.1"/>
</dbReference>
<comment type="caution">
    <text evidence="3">The sequence shown here is derived from an EMBL/GenBank/DDBJ whole genome shotgun (WGS) entry which is preliminary data.</text>
</comment>